<keyword evidence="1" id="KW-1133">Transmembrane helix</keyword>
<evidence type="ECO:0000313" key="2">
    <source>
        <dbReference type="EMBL" id="WLV77376.1"/>
    </source>
</evidence>
<dbReference type="EMBL" id="CP132482">
    <property type="protein sequence ID" value="WLV77376.1"/>
    <property type="molecule type" value="Genomic_DNA"/>
</dbReference>
<accession>A0ABY9L0Z0</accession>
<dbReference type="Proteomes" id="UP001233112">
    <property type="component" value="Chromosome"/>
</dbReference>
<reference evidence="2 3" key="1">
    <citation type="submission" date="2023-08" db="EMBL/GenBank/DDBJ databases">
        <authorList>
            <person name="Buchebner-Jance M."/>
        </authorList>
    </citation>
    <scope>NUCLEOTIDE SEQUENCE [LARGE SCALE GENOMIC DNA]</scope>
    <source>
        <strain evidence="2 3">NCIMB 15471</strain>
    </source>
</reference>
<proteinExistence type="predicted"/>
<feature type="transmembrane region" description="Helical" evidence="1">
    <location>
        <begin position="72"/>
        <end position="90"/>
    </location>
</feature>
<keyword evidence="1" id="KW-0812">Transmembrane</keyword>
<dbReference type="RefSeq" id="WP_306386880.1">
    <property type="nucleotide sequence ID" value="NZ_CP132482.1"/>
</dbReference>
<organism evidence="2 3">
    <name type="scientific">Lacticaseibacillus parahuelsenbergensis</name>
    <dbReference type="NCBI Taxonomy" id="3068305"/>
    <lineage>
        <taxon>Bacteria</taxon>
        <taxon>Bacillati</taxon>
        <taxon>Bacillota</taxon>
        <taxon>Bacilli</taxon>
        <taxon>Lactobacillales</taxon>
        <taxon>Lactobacillaceae</taxon>
        <taxon>Lacticaseibacillus</taxon>
    </lineage>
</organism>
<keyword evidence="3" id="KW-1185">Reference proteome</keyword>
<gene>
    <name evidence="2" type="ORF">LACPH_002120</name>
</gene>
<feature type="transmembrane region" description="Helical" evidence="1">
    <location>
        <begin position="96"/>
        <end position="118"/>
    </location>
</feature>
<keyword evidence="1" id="KW-0472">Membrane</keyword>
<name>A0ABY9L0Z0_9LACO</name>
<evidence type="ECO:0000256" key="1">
    <source>
        <dbReference type="SAM" id="Phobius"/>
    </source>
</evidence>
<evidence type="ECO:0000313" key="3">
    <source>
        <dbReference type="Proteomes" id="UP001233112"/>
    </source>
</evidence>
<sequence length="168" mass="17835">MHTSEYATGLRTDSIAYDTNTRAYRIGQAAVDKGKVLDGVGKYLGKGLALAGFGINTTEDILNHHKSLGQAVVYNGVSSGIGYLVGSLAFTGLAAASIPGVIAVGAAAALSVGAAWFYGEAYKNNYFGTRDITRFFGKKFDGLYNGAKNIFNEFRKSGGHITYREESL</sequence>
<protein>
    <submittedName>
        <fullName evidence="2">Uncharacterized protein</fullName>
    </submittedName>
</protein>